<feature type="chain" id="PRO_5026745377" description="F5/8 type C domain-containing protein" evidence="2">
    <location>
        <begin position="25"/>
        <end position="643"/>
    </location>
</feature>
<dbReference type="InterPro" id="IPR007742">
    <property type="entry name" value="NosD_dom"/>
</dbReference>
<evidence type="ECO:0000259" key="3">
    <source>
        <dbReference type="PROSITE" id="PS50022"/>
    </source>
</evidence>
<dbReference type="InterPro" id="IPR051550">
    <property type="entry name" value="SCF-Subunits/Alg-Epimerases"/>
</dbReference>
<dbReference type="InterPro" id="IPR012334">
    <property type="entry name" value="Pectin_lyas_fold"/>
</dbReference>
<feature type="domain" description="F5/8 type C" evidence="3">
    <location>
        <begin position="18"/>
        <end position="173"/>
    </location>
</feature>
<dbReference type="InterPro" id="IPR006626">
    <property type="entry name" value="PbH1"/>
</dbReference>
<keyword evidence="5" id="KW-1185">Reference proteome</keyword>
<name>A0A6L9SA00_9ACTN</name>
<keyword evidence="1" id="KW-0677">Repeat</keyword>
<dbReference type="EMBL" id="JAAGOA010000012">
    <property type="protein sequence ID" value="NEE01909.1"/>
    <property type="molecule type" value="Genomic_DNA"/>
</dbReference>
<dbReference type="AlphaFoldDB" id="A0A6L9SA00"/>
<evidence type="ECO:0000313" key="5">
    <source>
        <dbReference type="Proteomes" id="UP000475214"/>
    </source>
</evidence>
<dbReference type="SMART" id="SM00710">
    <property type="entry name" value="PbH1"/>
    <property type="match status" value="10"/>
</dbReference>
<dbReference type="PANTHER" id="PTHR22990:SF15">
    <property type="entry name" value="F-BOX ONLY PROTEIN 10"/>
    <property type="match status" value="1"/>
</dbReference>
<dbReference type="SUPFAM" id="SSF49785">
    <property type="entry name" value="Galactose-binding domain-like"/>
    <property type="match status" value="1"/>
</dbReference>
<dbReference type="InterPro" id="IPR039448">
    <property type="entry name" value="Beta_helix"/>
</dbReference>
<dbReference type="InterPro" id="IPR011050">
    <property type="entry name" value="Pectin_lyase_fold/virulence"/>
</dbReference>
<dbReference type="InterPro" id="IPR000421">
    <property type="entry name" value="FA58C"/>
</dbReference>
<dbReference type="Gene3D" id="2.160.20.10">
    <property type="entry name" value="Single-stranded right-handed beta-helix, Pectin lyase-like"/>
    <property type="match status" value="2"/>
</dbReference>
<dbReference type="Gene3D" id="2.60.120.260">
    <property type="entry name" value="Galactose-binding domain-like"/>
    <property type="match status" value="1"/>
</dbReference>
<keyword evidence="2" id="KW-0732">Signal</keyword>
<dbReference type="RefSeq" id="WP_163740011.1">
    <property type="nucleotide sequence ID" value="NZ_JAAGOA010000012.1"/>
</dbReference>
<proteinExistence type="predicted"/>
<evidence type="ECO:0000313" key="4">
    <source>
        <dbReference type="EMBL" id="NEE01909.1"/>
    </source>
</evidence>
<dbReference type="Proteomes" id="UP000475214">
    <property type="component" value="Unassembled WGS sequence"/>
</dbReference>
<dbReference type="PROSITE" id="PS50022">
    <property type="entry name" value="FA58C_3"/>
    <property type="match status" value="1"/>
</dbReference>
<reference evidence="4 5" key="1">
    <citation type="submission" date="2020-02" db="EMBL/GenBank/DDBJ databases">
        <authorList>
            <person name="Li X.-J."/>
            <person name="Han X.-M."/>
        </authorList>
    </citation>
    <scope>NUCLEOTIDE SEQUENCE [LARGE SCALE GENOMIC DNA]</scope>
    <source>
        <strain evidence="4 5">CCTCC AB 2017055</strain>
    </source>
</reference>
<evidence type="ECO:0000256" key="1">
    <source>
        <dbReference type="ARBA" id="ARBA00022737"/>
    </source>
</evidence>
<gene>
    <name evidence="4" type="ORF">G1H10_17180</name>
</gene>
<dbReference type="SUPFAM" id="SSF51126">
    <property type="entry name" value="Pectin lyase-like"/>
    <property type="match status" value="1"/>
</dbReference>
<protein>
    <recommendedName>
        <fullName evidence="3">F5/8 type C domain-containing protein</fullName>
    </recommendedName>
</protein>
<comment type="caution">
    <text evidence="4">The sequence shown here is derived from an EMBL/GenBank/DDBJ whole genome shotgun (WGS) entry which is preliminary data.</text>
</comment>
<organism evidence="4 5">
    <name type="scientific">Phytoactinopolyspora halotolerans</name>
    <dbReference type="NCBI Taxonomy" id="1981512"/>
    <lineage>
        <taxon>Bacteria</taxon>
        <taxon>Bacillati</taxon>
        <taxon>Actinomycetota</taxon>
        <taxon>Actinomycetes</taxon>
        <taxon>Jiangellales</taxon>
        <taxon>Jiangellaceae</taxon>
        <taxon>Phytoactinopolyspora</taxon>
    </lineage>
</organism>
<feature type="signal peptide" evidence="2">
    <location>
        <begin position="1"/>
        <end position="24"/>
    </location>
</feature>
<accession>A0A6L9SA00</accession>
<sequence>MNRRTAVAAAAALTIIPLAPAAAAAQETPEPPEPISVAEVTASSSDGNLPENTLDGDLTTRWSALTEDPADPEWITWDLGAVRTVGYLGLAWHRGDVRAAFYDVQISHDGQTWTTAVADGESSGGTIDLEPVTLGASPQAGLEARFIRYLGYGNSAGSGWNSVADVRVYPPNADGAVVEELASQLPEPDPDAKPWTRPGLVDPDGHPIAVDPPAPVSGRTLDVLEFGADPEPVSGDDASAIREAVAAAEPGDEVYLPPGVYDLDTTVPADPTSNIALRSGIHLRGAGAGETILRSSLTPDTHSGKVLRGLGISDVAITGLTVTSTFDGEFTDDPSDAGGGGPAYGVFVANAGMRPSVRVLVEDVVVERFQRSGVRIEKSRHVAVRGSTFRNATSVGGGGQGYGVTIQGTPSVDRYAYTDDSRYNVVEDNTFEGPYLRHAILLQYWTHNNLVAGNTITRTVYDAIDLHGEDEYLNEVRHNTVTGSRAAGIGLGNTGGSATQHDASGPGNWIHHNVLQGNREGVIVHLGSPETLIEHNVITRRSSAPARVGIEVRNAPDTVVRDNRISGNRADGFWGIRLQEDPGDDGHAAGIPSDVLIERNTVSGNANGIRIDAGTGIVLDANRVEGNAGEQLHIADDADVTLR</sequence>
<dbReference type="PANTHER" id="PTHR22990">
    <property type="entry name" value="F-BOX ONLY PROTEIN"/>
    <property type="match status" value="1"/>
</dbReference>
<dbReference type="Pfam" id="PF13229">
    <property type="entry name" value="Beta_helix"/>
    <property type="match status" value="1"/>
</dbReference>
<dbReference type="InterPro" id="IPR008979">
    <property type="entry name" value="Galactose-bd-like_sf"/>
</dbReference>
<evidence type="ECO:0000256" key="2">
    <source>
        <dbReference type="SAM" id="SignalP"/>
    </source>
</evidence>
<dbReference type="Pfam" id="PF05048">
    <property type="entry name" value="NosD"/>
    <property type="match status" value="1"/>
</dbReference>
<dbReference type="Pfam" id="PF00754">
    <property type="entry name" value="F5_F8_type_C"/>
    <property type="match status" value="1"/>
</dbReference>